<reference evidence="1 2" key="1">
    <citation type="submission" date="2024-01" db="EMBL/GenBank/DDBJ databases">
        <title>The diversity of rhizobia nodulating Mimosa spp. in eleven states of Brazil covering several biomes is determined by host plant, location, and edaphic factors.</title>
        <authorList>
            <person name="Rouws L."/>
            <person name="Barauna A."/>
            <person name="Beukes C."/>
            <person name="De Faria S.M."/>
            <person name="Gross E."/>
            <person name="Dos Reis Junior F.B."/>
            <person name="Simon M."/>
            <person name="Maluk M."/>
            <person name="Odee D.W."/>
            <person name="Kenicer G."/>
            <person name="Young J.P.W."/>
            <person name="Reis V.M."/>
            <person name="Zilli J."/>
            <person name="James E.K."/>
        </authorList>
    </citation>
    <scope>NUCLEOTIDE SEQUENCE [LARGE SCALE GENOMIC DNA]</scope>
    <source>
        <strain evidence="1 2">JPY77</strain>
    </source>
</reference>
<comment type="caution">
    <text evidence="1">The sequence shown here is derived from an EMBL/GenBank/DDBJ whole genome shotgun (WGS) entry which is preliminary data.</text>
</comment>
<evidence type="ECO:0000313" key="1">
    <source>
        <dbReference type="EMBL" id="MEM5292090.1"/>
    </source>
</evidence>
<evidence type="ECO:0000313" key="2">
    <source>
        <dbReference type="Proteomes" id="UP001494588"/>
    </source>
</evidence>
<name>A0ABU9QSQ5_9BURK</name>
<gene>
    <name evidence="1" type="ORF">V4C55_41010</name>
</gene>
<organism evidence="1 2">
    <name type="scientific">Paraburkholderia sabiae</name>
    <dbReference type="NCBI Taxonomy" id="273251"/>
    <lineage>
        <taxon>Bacteria</taxon>
        <taxon>Pseudomonadati</taxon>
        <taxon>Pseudomonadota</taxon>
        <taxon>Betaproteobacteria</taxon>
        <taxon>Burkholderiales</taxon>
        <taxon>Burkholderiaceae</taxon>
        <taxon>Paraburkholderia</taxon>
    </lineage>
</organism>
<accession>A0ABU9QSQ5</accession>
<protein>
    <submittedName>
        <fullName evidence="1">Uncharacterized protein</fullName>
    </submittedName>
</protein>
<dbReference type="EMBL" id="JAZHGC010000070">
    <property type="protein sequence ID" value="MEM5292090.1"/>
    <property type="molecule type" value="Genomic_DNA"/>
</dbReference>
<sequence>MLLPLPGDYVRELSLAGHLTLAACCNGDGTRHLLYEMVRVTYMSFFMWKAGYGAADYRFYCDAEKALDQLACRAEQGPGWEPDDEAVGTLERVMQIYDDQIGSVSCRAFTECKSKLDRLIRVRIPEKYPDE</sequence>
<dbReference type="Proteomes" id="UP001494588">
    <property type="component" value="Unassembled WGS sequence"/>
</dbReference>
<proteinExistence type="predicted"/>
<keyword evidence="2" id="KW-1185">Reference proteome</keyword>
<dbReference type="RefSeq" id="WP_201662033.1">
    <property type="nucleotide sequence ID" value="NZ_CAJHCS010000056.1"/>
</dbReference>